<dbReference type="RefSeq" id="WP_003054627.1">
    <property type="nucleotide sequence ID" value="NZ_AAUJ02000001.1"/>
</dbReference>
<sequence>MLESFDSLIMNAATAAGCTRVFQEENTPTIWLDFHAVWTSALPAECNRQQVLDTVDAMLNNVLEMRKSLKATPSSDLYVMLAAPYGSADNSEWNALAAEIERDDRLARKHVWLPDDAGKNFDAFIETTFLARPWAVDGDDQARADALQLLTKQVSIPAGWQEVLLDDDLQGEDLVHKLLSIEMEQAS</sequence>
<reference evidence="1 2" key="1">
    <citation type="journal article" date="2004" name="Appl. Environ. Microbiol.">
        <title>Mineralization of individual congeners of linear alkylbenzenesulfonate by defined pairs of heterotrophic bacteria.</title>
        <authorList>
            <person name="Schleheck D."/>
            <person name="Knepper T.P."/>
            <person name="Fischer K."/>
            <person name="Cook A.M."/>
        </authorList>
    </citation>
    <scope>NUCLEOTIDE SEQUENCE [LARGE SCALE GENOMIC DNA]</scope>
    <source>
        <strain evidence="2">DSM 14576 / KF-1</strain>
    </source>
</reference>
<dbReference type="Pfam" id="PF20289">
    <property type="entry name" value="MComp1"/>
    <property type="match status" value="1"/>
</dbReference>
<dbReference type="InterPro" id="IPR046905">
    <property type="entry name" value="ABC-3C_MC1"/>
</dbReference>
<dbReference type="eggNOG" id="ENOG502ZEFF">
    <property type="taxonomic scope" value="Bacteria"/>
</dbReference>
<evidence type="ECO:0000313" key="1">
    <source>
        <dbReference type="EMBL" id="EED67196.1"/>
    </source>
</evidence>
<accession>B7WRL1</accession>
<dbReference type="EMBL" id="AAUJ02000001">
    <property type="protein sequence ID" value="EED67196.1"/>
    <property type="molecule type" value="Genomic_DNA"/>
</dbReference>
<name>B7WRL1_COMTK</name>
<dbReference type="Proteomes" id="UP000003039">
    <property type="component" value="Unassembled WGS sequence"/>
</dbReference>
<gene>
    <name evidence="1" type="ORF">CtesDRAFT_PD2142</name>
</gene>
<proteinExistence type="predicted"/>
<evidence type="ECO:0000313" key="2">
    <source>
        <dbReference type="Proteomes" id="UP000003039"/>
    </source>
</evidence>
<dbReference type="AlphaFoldDB" id="B7WRL1"/>
<comment type="caution">
    <text evidence="1">The sequence shown here is derived from an EMBL/GenBank/DDBJ whole genome shotgun (WGS) entry which is preliminary data.</text>
</comment>
<organism evidence="1 2">
    <name type="scientific">Comamonas testosteroni (strain DSM 14576 / KF-1)</name>
    <name type="common">Pseudomonas testosteroni</name>
    <dbReference type="NCBI Taxonomy" id="399795"/>
    <lineage>
        <taxon>Bacteria</taxon>
        <taxon>Pseudomonadati</taxon>
        <taxon>Pseudomonadota</taxon>
        <taxon>Betaproteobacteria</taxon>
        <taxon>Burkholderiales</taxon>
        <taxon>Comamonadaceae</taxon>
        <taxon>Comamonas</taxon>
    </lineage>
</organism>
<protein>
    <submittedName>
        <fullName evidence="1">Uncharacterized protein</fullName>
    </submittedName>
</protein>